<organism evidence="4 5">
    <name type="scientific">Leucobacter ruminantium</name>
    <dbReference type="NCBI Taxonomy" id="1289170"/>
    <lineage>
        <taxon>Bacteria</taxon>
        <taxon>Bacillati</taxon>
        <taxon>Actinomycetota</taxon>
        <taxon>Actinomycetes</taxon>
        <taxon>Micrococcales</taxon>
        <taxon>Microbacteriaceae</taxon>
        <taxon>Leucobacter</taxon>
    </lineage>
</organism>
<keyword evidence="1 2" id="KW-0732">Signal</keyword>
<dbReference type="AlphaFoldDB" id="A0A939RTK7"/>
<accession>A0A939RTK7</accession>
<evidence type="ECO:0000256" key="2">
    <source>
        <dbReference type="SAM" id="SignalP"/>
    </source>
</evidence>
<dbReference type="PANTHER" id="PTHR21666">
    <property type="entry name" value="PEPTIDASE-RELATED"/>
    <property type="match status" value="1"/>
</dbReference>
<reference evidence="4" key="1">
    <citation type="submission" date="2021-03" db="EMBL/GenBank/DDBJ databases">
        <title>Leucobacter chromiisoli sp. nov., isolated from chromium-containing soil of chemical plant.</title>
        <authorList>
            <person name="Xu Z."/>
        </authorList>
    </citation>
    <scope>NUCLEOTIDE SEQUENCE</scope>
    <source>
        <strain evidence="4">A2</strain>
    </source>
</reference>
<dbReference type="Pfam" id="PF01551">
    <property type="entry name" value="Peptidase_M23"/>
    <property type="match status" value="1"/>
</dbReference>
<dbReference type="GO" id="GO:0004222">
    <property type="term" value="F:metalloendopeptidase activity"/>
    <property type="evidence" value="ECO:0007669"/>
    <property type="project" value="TreeGrafter"/>
</dbReference>
<feature type="signal peptide" evidence="2">
    <location>
        <begin position="1"/>
        <end position="19"/>
    </location>
</feature>
<evidence type="ECO:0000313" key="5">
    <source>
        <dbReference type="Proteomes" id="UP000664398"/>
    </source>
</evidence>
<evidence type="ECO:0000313" key="4">
    <source>
        <dbReference type="EMBL" id="MBO1804470.1"/>
    </source>
</evidence>
<dbReference type="InterPro" id="IPR011055">
    <property type="entry name" value="Dup_hybrid_motif"/>
</dbReference>
<keyword evidence="5" id="KW-1185">Reference proteome</keyword>
<evidence type="ECO:0000256" key="1">
    <source>
        <dbReference type="ARBA" id="ARBA00022729"/>
    </source>
</evidence>
<dbReference type="InterPro" id="IPR050570">
    <property type="entry name" value="Cell_wall_metabolism_enzyme"/>
</dbReference>
<sequence length="390" mass="40634">MKKALVFALVFLLCAPMFAVLGIGMFMSPALANACVGTLTVGEVPDSLTATKTDGEEVTLNRAQLTHAATIITVGGQIEDVGTDGVRIALMAALMESSLRMLANSRDYPESLDYPNDGAVDDRDTLGLFQMRPVAGWGTVAELMRLEYQVQAFMGGPDGPNAGSPRGLLDIPGWQAMDPGAAAQAVEVSEHPERYAAFRPVADAIIAALTKPGSEGGGAGGAGGGNIPETDSVVVPMPAGGYTITSLFGWRTDPVTGNTLDFHTGTDFAAPDGSPILSTADGVVLHAGFVDGWGLIIVIDHTVDGKRVSSMYHHMWEHGIHVSPGDRVTAGQQIGEVGSWGYSTGPHLHFQIHPGGWGEDPVDSLAWLEDHGATAGEVVGGGEEHGRCAV</sequence>
<dbReference type="SUPFAM" id="SSF51261">
    <property type="entry name" value="Duplicated hybrid motif"/>
    <property type="match status" value="1"/>
</dbReference>
<evidence type="ECO:0000259" key="3">
    <source>
        <dbReference type="Pfam" id="PF01551"/>
    </source>
</evidence>
<dbReference type="InterPro" id="IPR016047">
    <property type="entry name" value="M23ase_b-sheet_dom"/>
</dbReference>
<comment type="caution">
    <text evidence="4">The sequence shown here is derived from an EMBL/GenBank/DDBJ whole genome shotgun (WGS) entry which is preliminary data.</text>
</comment>
<protein>
    <submittedName>
        <fullName evidence="4">M23 family metallopeptidase</fullName>
    </submittedName>
</protein>
<dbReference type="Proteomes" id="UP000664398">
    <property type="component" value="Unassembled WGS sequence"/>
</dbReference>
<feature type="chain" id="PRO_5039414970" evidence="2">
    <location>
        <begin position="20"/>
        <end position="390"/>
    </location>
</feature>
<dbReference type="PANTHER" id="PTHR21666:SF289">
    <property type="entry name" value="L-ALA--D-GLU ENDOPEPTIDASE"/>
    <property type="match status" value="1"/>
</dbReference>
<gene>
    <name evidence="4" type="ORF">J4H91_03950</name>
</gene>
<dbReference type="Gene3D" id="2.70.70.10">
    <property type="entry name" value="Glucose Permease (Domain IIA)"/>
    <property type="match status" value="1"/>
</dbReference>
<dbReference type="RefSeq" id="WP_208044951.1">
    <property type="nucleotide sequence ID" value="NZ_JAGDYL010000005.1"/>
</dbReference>
<proteinExistence type="predicted"/>
<dbReference type="CDD" id="cd12797">
    <property type="entry name" value="M23_peptidase"/>
    <property type="match status" value="1"/>
</dbReference>
<feature type="domain" description="M23ase beta-sheet core" evidence="3">
    <location>
        <begin position="262"/>
        <end position="357"/>
    </location>
</feature>
<name>A0A939RTK7_9MICO</name>
<dbReference type="EMBL" id="JAGDYL010000005">
    <property type="protein sequence ID" value="MBO1804470.1"/>
    <property type="molecule type" value="Genomic_DNA"/>
</dbReference>